<feature type="compositionally biased region" description="Basic and acidic residues" evidence="1">
    <location>
        <begin position="50"/>
        <end position="60"/>
    </location>
</feature>
<organism evidence="2 4">
    <name type="scientific">Verticillium longisporum</name>
    <name type="common">Verticillium dahliae var. longisporum</name>
    <dbReference type="NCBI Taxonomy" id="100787"/>
    <lineage>
        <taxon>Eukaryota</taxon>
        <taxon>Fungi</taxon>
        <taxon>Dikarya</taxon>
        <taxon>Ascomycota</taxon>
        <taxon>Pezizomycotina</taxon>
        <taxon>Sordariomycetes</taxon>
        <taxon>Hypocreomycetidae</taxon>
        <taxon>Glomerellales</taxon>
        <taxon>Plectosphaerellaceae</taxon>
        <taxon>Verticillium</taxon>
    </lineage>
</organism>
<evidence type="ECO:0000256" key="1">
    <source>
        <dbReference type="SAM" id="MobiDB-lite"/>
    </source>
</evidence>
<reference evidence="3" key="3">
    <citation type="journal article" date="2021" name="Mol. Plant Pathol.">
        <title>A 20-kb lineage-specific genomic region tames virulence in pathogenic amphidiploid Verticillium longisporum.</title>
        <authorList>
            <person name="Harting R."/>
            <person name="Starke J."/>
            <person name="Kusch H."/>
            <person name="Poggeler S."/>
            <person name="Maurus I."/>
            <person name="Schluter R."/>
            <person name="Landesfeind M."/>
            <person name="Bulla I."/>
            <person name="Nowrousian M."/>
            <person name="de Jonge R."/>
            <person name="Stahlhut G."/>
            <person name="Hoff K.J."/>
            <person name="Asshauer K.P."/>
            <person name="Thurmer A."/>
            <person name="Stanke M."/>
            <person name="Daniel R."/>
            <person name="Morgenstern B."/>
            <person name="Thomma B.P.H.J."/>
            <person name="Kronstad J.W."/>
            <person name="Braus-Stromeyer S.A."/>
            <person name="Braus G.H."/>
        </authorList>
    </citation>
    <scope>NUCLEOTIDE SEQUENCE</scope>
    <source>
        <strain evidence="3">Vl32</strain>
    </source>
</reference>
<evidence type="ECO:0000313" key="3">
    <source>
        <dbReference type="EMBL" id="KAG7141273.1"/>
    </source>
</evidence>
<dbReference type="EMBL" id="JAEMWZ010000034">
    <property type="protein sequence ID" value="KAG7141273.1"/>
    <property type="molecule type" value="Genomic_DNA"/>
</dbReference>
<dbReference type="Proteomes" id="UP000689129">
    <property type="component" value="Unassembled WGS sequence"/>
</dbReference>
<dbReference type="Proteomes" id="UP000045706">
    <property type="component" value="Unassembled WGS sequence"/>
</dbReference>
<dbReference type="AlphaFoldDB" id="A0A0G4NIT9"/>
<sequence>MCIASRLIVIGTAGLPRATRGEALQVAAQRDRQRQSSYEWARQSGPQHGSRTDLTESDHGRDAFKAGLLAL</sequence>
<dbReference type="EMBL" id="CVQI01035606">
    <property type="protein sequence ID" value="CRK46364.1"/>
    <property type="molecule type" value="Genomic_DNA"/>
</dbReference>
<feature type="region of interest" description="Disordered" evidence="1">
    <location>
        <begin position="26"/>
        <end position="60"/>
    </location>
</feature>
<proteinExistence type="predicted"/>
<protein>
    <submittedName>
        <fullName evidence="2">Uncharacterized protein</fullName>
    </submittedName>
</protein>
<evidence type="ECO:0000313" key="4">
    <source>
        <dbReference type="Proteomes" id="UP000045706"/>
    </source>
</evidence>
<evidence type="ECO:0000313" key="2">
    <source>
        <dbReference type="EMBL" id="CRK46364.1"/>
    </source>
</evidence>
<reference evidence="4" key="2">
    <citation type="submission" date="2015-05" db="EMBL/GenBank/DDBJ databases">
        <authorList>
            <person name="Fogelqvist Johan"/>
        </authorList>
    </citation>
    <scope>NUCLEOTIDE SEQUENCE [LARGE SCALE GENOMIC DNA]</scope>
</reference>
<gene>
    <name evidence="2" type="ORF">BN1723_007018</name>
    <name evidence="3" type="ORF">HYQ45_002094</name>
</gene>
<accession>A0A0G4NIT9</accession>
<reference evidence="2" key="1">
    <citation type="submission" date="2015-05" db="EMBL/GenBank/DDBJ databases">
        <authorList>
            <person name="Wang D.B."/>
            <person name="Wang M."/>
        </authorList>
    </citation>
    <scope>NUCLEOTIDE SEQUENCE [LARGE SCALE GENOMIC DNA]</scope>
    <source>
        <strain evidence="2">VL2</strain>
    </source>
</reference>
<name>A0A0G4NIT9_VERLO</name>